<organism evidence="3 4">
    <name type="scientific">Austrofundulus limnaeus</name>
    <name type="common">Annual killifish</name>
    <dbReference type="NCBI Taxonomy" id="52670"/>
    <lineage>
        <taxon>Eukaryota</taxon>
        <taxon>Metazoa</taxon>
        <taxon>Chordata</taxon>
        <taxon>Craniata</taxon>
        <taxon>Vertebrata</taxon>
        <taxon>Euteleostomi</taxon>
        <taxon>Actinopterygii</taxon>
        <taxon>Neopterygii</taxon>
        <taxon>Teleostei</taxon>
        <taxon>Neoteleostei</taxon>
        <taxon>Acanthomorphata</taxon>
        <taxon>Ovalentaria</taxon>
        <taxon>Atherinomorphae</taxon>
        <taxon>Cyprinodontiformes</taxon>
        <taxon>Rivulidae</taxon>
        <taxon>Austrofundulus</taxon>
    </lineage>
</organism>
<dbReference type="RefSeq" id="XP_013882998.1">
    <property type="nucleotide sequence ID" value="XM_014027544.1"/>
</dbReference>
<name>A0A2I4CSN6_AUSLI</name>
<gene>
    <name evidence="4" type="primary">LOC106531641</name>
</gene>
<evidence type="ECO:0000313" key="3">
    <source>
        <dbReference type="Proteomes" id="UP000192220"/>
    </source>
</evidence>
<dbReference type="Gene3D" id="2.60.120.290">
    <property type="entry name" value="Spermadhesin, CUB domain"/>
    <property type="match status" value="1"/>
</dbReference>
<sequence length="228" mass="24165">MRGFTHLAVMLSVTTMVSGMSFMAPKTDTPPTASPDSYPPGDLIHAALQSKEYLGTGTTTNPTQAVPGHGQTESTATAISPGLLTTALHPSSAAGLSGSRNPMSLLPLEEETTTTLITTTTITTMHTPVQCNATLSTMEDVVESPDPSSSISPLECTYSITVYPGYGVEIQVRKTNLSKDESLMIMGYGSSGLELLANETLMKEGQVIRSATNRVSIHYRSLRQSNHG</sequence>
<dbReference type="STRING" id="52670.A0A2I4CSN6"/>
<dbReference type="GeneID" id="106531641"/>
<keyword evidence="2" id="KW-0732">Signal</keyword>
<dbReference type="KEGG" id="alim:106531641"/>
<evidence type="ECO:0000313" key="4">
    <source>
        <dbReference type="RefSeq" id="XP_013882998.1"/>
    </source>
</evidence>
<feature type="signal peptide" evidence="2">
    <location>
        <begin position="1"/>
        <end position="19"/>
    </location>
</feature>
<dbReference type="OrthoDB" id="9935125at2759"/>
<dbReference type="InParanoid" id="A0A2I4CSN6"/>
<evidence type="ECO:0000256" key="2">
    <source>
        <dbReference type="SAM" id="SignalP"/>
    </source>
</evidence>
<dbReference type="InterPro" id="IPR035914">
    <property type="entry name" value="Sperma_CUB_dom_sf"/>
</dbReference>
<dbReference type="SUPFAM" id="SSF49854">
    <property type="entry name" value="Spermadhesin, CUB domain"/>
    <property type="match status" value="1"/>
</dbReference>
<dbReference type="Proteomes" id="UP000192220">
    <property type="component" value="Unplaced"/>
</dbReference>
<proteinExistence type="predicted"/>
<feature type="chain" id="PRO_5014117334" evidence="2">
    <location>
        <begin position="20"/>
        <end position="228"/>
    </location>
</feature>
<feature type="non-terminal residue" evidence="4">
    <location>
        <position position="228"/>
    </location>
</feature>
<dbReference type="AlphaFoldDB" id="A0A2I4CSN6"/>
<evidence type="ECO:0000256" key="1">
    <source>
        <dbReference type="SAM" id="MobiDB-lite"/>
    </source>
</evidence>
<accession>A0A2I4CSN6</accession>
<protein>
    <submittedName>
        <fullName evidence="4">Seizure protein 6 homolog</fullName>
    </submittedName>
</protein>
<reference evidence="4" key="1">
    <citation type="submission" date="2025-08" db="UniProtKB">
        <authorList>
            <consortium name="RefSeq"/>
        </authorList>
    </citation>
    <scope>IDENTIFICATION</scope>
</reference>
<feature type="region of interest" description="Disordered" evidence="1">
    <location>
        <begin position="55"/>
        <end position="74"/>
    </location>
</feature>
<keyword evidence="3" id="KW-1185">Reference proteome</keyword>